<feature type="non-terminal residue" evidence="1">
    <location>
        <position position="36"/>
    </location>
</feature>
<protein>
    <submittedName>
        <fullName evidence="1">Uncharacterized protein</fullName>
    </submittedName>
</protein>
<gene>
    <name evidence="1" type="ORF">AVDCRST_MAG90-1956</name>
</gene>
<dbReference type="AlphaFoldDB" id="A0A6J4LUK8"/>
<name>A0A6J4LUK8_9HYPH</name>
<dbReference type="EMBL" id="CADCUC010000386">
    <property type="protein sequence ID" value="CAA9341285.1"/>
    <property type="molecule type" value="Genomic_DNA"/>
</dbReference>
<sequence>MIKQSFALAVLAFAVPGGVAVAHHGWGSYDAAKVLT</sequence>
<reference evidence="1" key="1">
    <citation type="submission" date="2020-02" db="EMBL/GenBank/DDBJ databases">
        <authorList>
            <person name="Meier V. D."/>
        </authorList>
    </citation>
    <scope>NUCLEOTIDE SEQUENCE</scope>
    <source>
        <strain evidence="1">AVDCRST_MAG90</strain>
    </source>
</reference>
<accession>A0A6J4LUK8</accession>
<organism evidence="1">
    <name type="scientific">uncultured Microvirga sp</name>
    <dbReference type="NCBI Taxonomy" id="412392"/>
    <lineage>
        <taxon>Bacteria</taxon>
        <taxon>Pseudomonadati</taxon>
        <taxon>Pseudomonadota</taxon>
        <taxon>Alphaproteobacteria</taxon>
        <taxon>Hyphomicrobiales</taxon>
        <taxon>Methylobacteriaceae</taxon>
        <taxon>Microvirga</taxon>
        <taxon>environmental samples</taxon>
    </lineage>
</organism>
<evidence type="ECO:0000313" key="1">
    <source>
        <dbReference type="EMBL" id="CAA9341285.1"/>
    </source>
</evidence>
<proteinExistence type="predicted"/>